<proteinExistence type="predicted"/>
<dbReference type="Pfam" id="PF07277">
    <property type="entry name" value="SapC"/>
    <property type="match status" value="1"/>
</dbReference>
<sequence>MTNYVAIQRSLHRAAGFTPSSNYSFATSIATVPLLQAEIPNAIAQMPIAFQITPQGSSETFNLVGLQSLSPGKNAFLMPDGLWVGGYMPAFYRAYPFALLPNSEKQQLQLSIHSSAINDTPTEQDTRFFESDQSLTPRLQEISNFLAESMKNRQATLAMCKALNEANLIVPWDIHFNIAVENGQPQEKVLQGLYHIDLEALKNLPPEQLAELNSSGALGMAYGQLHSESRLKALTEIETAQQTLANQMAETNDQTEPDLDDLFGDKDDLFSFD</sequence>
<gene>
    <name evidence="1" type="ORF">NKI27_13805</name>
</gene>
<dbReference type="Proteomes" id="UP001163739">
    <property type="component" value="Chromosome"/>
</dbReference>
<evidence type="ECO:0000313" key="1">
    <source>
        <dbReference type="EMBL" id="UZE95136.1"/>
    </source>
</evidence>
<evidence type="ECO:0000313" key="2">
    <source>
        <dbReference type="Proteomes" id="UP001163739"/>
    </source>
</evidence>
<dbReference type="EMBL" id="CP100390">
    <property type="protein sequence ID" value="UZE95136.1"/>
    <property type="molecule type" value="Genomic_DNA"/>
</dbReference>
<keyword evidence="2" id="KW-1185">Reference proteome</keyword>
<dbReference type="RefSeq" id="WP_265046625.1">
    <property type="nucleotide sequence ID" value="NZ_CP100390.1"/>
</dbReference>
<protein>
    <submittedName>
        <fullName evidence="1">SapC family protein</fullName>
    </submittedName>
</protein>
<organism evidence="1 2">
    <name type="scientific">Alkalimarinus alittae</name>
    <dbReference type="NCBI Taxonomy" id="2961619"/>
    <lineage>
        <taxon>Bacteria</taxon>
        <taxon>Pseudomonadati</taxon>
        <taxon>Pseudomonadota</taxon>
        <taxon>Gammaproteobacteria</taxon>
        <taxon>Alteromonadales</taxon>
        <taxon>Alteromonadaceae</taxon>
        <taxon>Alkalimarinus</taxon>
    </lineage>
</organism>
<dbReference type="InterPro" id="IPR010836">
    <property type="entry name" value="SapC"/>
</dbReference>
<name>A0ABY6MZ69_9ALTE</name>
<reference evidence="1" key="1">
    <citation type="submission" date="2022-06" db="EMBL/GenBank/DDBJ databases">
        <title>Alkalimarinus sp. nov., isolated from gut of a Alitta virens.</title>
        <authorList>
            <person name="Yang A.I."/>
            <person name="Shin N.-R."/>
        </authorList>
    </citation>
    <scope>NUCLEOTIDE SEQUENCE</scope>
    <source>
        <strain evidence="1">A2M4</strain>
    </source>
</reference>
<accession>A0ABY6MZ69</accession>